<gene>
    <name evidence="5" type="ORF">MCYG_05667</name>
</gene>
<proteinExistence type="predicted"/>
<evidence type="ECO:0000259" key="4">
    <source>
        <dbReference type="PROSITE" id="PS50002"/>
    </source>
</evidence>
<feature type="compositionally biased region" description="Gly residues" evidence="3">
    <location>
        <begin position="256"/>
        <end position="266"/>
    </location>
</feature>
<evidence type="ECO:0000313" key="5">
    <source>
        <dbReference type="EMBL" id="EEQ32848.1"/>
    </source>
</evidence>
<dbReference type="Gene3D" id="2.30.30.40">
    <property type="entry name" value="SH3 Domains"/>
    <property type="match status" value="1"/>
</dbReference>
<sequence length="508" mass="54762">MATAMASSQSPPQFDASAPPPISARASLPPSTTTKRSSLQRPSSYAKNRLSVHSNKSNSQTRSRPTSTTSNTFSAYQSSLPYALVRDFAYPPSHPLHYGAPPKDSGISTPVNESRRISDAPLSSLDATRSHWPAPNWDPGTMYSQQQLPPIAFGDGPPYSEDEDLHSPVVTASRHRKNKSGHSSESRPGSRRRKGSGFGDPDNSTDAEKGVLIGVNGDGSETYYVRDEDADEDGPGGEYVTYPAGDGRRSYHPGFGDQGAIGGSGPGNSLHNGSYDRDFELASDDDISDDDGWQDPSRYSRDYQFTIVSPDEEMHGKAVALFDFTREHENELPLKEGQVILVSYRHGQGWLVAEDPRTGESGLVPEEFVRLVRDIEGGLNSLNGDLNMIDSNTTGSESEQTPVATVLPTSQLNDAHIGGTADGDTQAHAPVEIDATDDKTREKHPPVVSTFSTSSKDLNPYLSHLLSGHQHSRSMPPSVEHSEAQLARSSSGAAKRTKSVSKRASQST</sequence>
<organism evidence="5 6">
    <name type="scientific">Arthroderma otae (strain ATCC MYA-4605 / CBS 113480)</name>
    <name type="common">Microsporum canis</name>
    <dbReference type="NCBI Taxonomy" id="554155"/>
    <lineage>
        <taxon>Eukaryota</taxon>
        <taxon>Fungi</taxon>
        <taxon>Dikarya</taxon>
        <taxon>Ascomycota</taxon>
        <taxon>Pezizomycotina</taxon>
        <taxon>Eurotiomycetes</taxon>
        <taxon>Eurotiomycetidae</taxon>
        <taxon>Onygenales</taxon>
        <taxon>Arthrodermataceae</taxon>
        <taxon>Microsporum</taxon>
    </lineage>
</organism>
<dbReference type="SMART" id="SM00326">
    <property type="entry name" value="SH3"/>
    <property type="match status" value="1"/>
</dbReference>
<dbReference type="GeneID" id="9227209"/>
<feature type="compositionally biased region" description="Basic and acidic residues" evidence="3">
    <location>
        <begin position="436"/>
        <end position="445"/>
    </location>
</feature>
<feature type="compositionally biased region" description="Polar residues" evidence="3">
    <location>
        <begin position="1"/>
        <end position="12"/>
    </location>
</feature>
<dbReference type="OMA" id="RGYYMGT"/>
<accession>C5FSJ5</accession>
<feature type="region of interest" description="Disordered" evidence="3">
    <location>
        <begin position="91"/>
        <end position="298"/>
    </location>
</feature>
<dbReference type="RefSeq" id="XP_002845798.1">
    <property type="nucleotide sequence ID" value="XM_002845752.1"/>
</dbReference>
<feature type="domain" description="SH3" evidence="4">
    <location>
        <begin position="313"/>
        <end position="374"/>
    </location>
</feature>
<evidence type="ECO:0000256" key="2">
    <source>
        <dbReference type="PROSITE-ProRule" id="PRU00192"/>
    </source>
</evidence>
<feature type="region of interest" description="Disordered" evidence="3">
    <location>
        <begin position="434"/>
        <end position="508"/>
    </location>
</feature>
<feature type="compositionally biased region" description="Acidic residues" evidence="3">
    <location>
        <begin position="281"/>
        <end position="293"/>
    </location>
</feature>
<reference evidence="6" key="1">
    <citation type="journal article" date="2012" name="MBio">
        <title>Comparative genome analysis of Trichophyton rubrum and related dermatophytes reveals candidate genes involved in infection.</title>
        <authorList>
            <person name="Martinez D.A."/>
            <person name="Oliver B.G."/>
            <person name="Graeser Y."/>
            <person name="Goldberg J.M."/>
            <person name="Li W."/>
            <person name="Martinez-Rossi N.M."/>
            <person name="Monod M."/>
            <person name="Shelest E."/>
            <person name="Barton R.C."/>
            <person name="Birch E."/>
            <person name="Brakhage A.A."/>
            <person name="Chen Z."/>
            <person name="Gurr S.J."/>
            <person name="Heiman D."/>
            <person name="Heitman J."/>
            <person name="Kosti I."/>
            <person name="Rossi A."/>
            <person name="Saif S."/>
            <person name="Samalova M."/>
            <person name="Saunders C.W."/>
            <person name="Shea T."/>
            <person name="Summerbell R.C."/>
            <person name="Xu J."/>
            <person name="Young S."/>
            <person name="Zeng Q."/>
            <person name="Birren B.W."/>
            <person name="Cuomo C.A."/>
            <person name="White T.C."/>
        </authorList>
    </citation>
    <scope>NUCLEOTIDE SEQUENCE [LARGE SCALE GENOMIC DNA]</scope>
    <source>
        <strain evidence="6">ATCC MYA-4605 / CBS 113480</strain>
    </source>
</reference>
<dbReference type="Proteomes" id="UP000002035">
    <property type="component" value="Unassembled WGS sequence"/>
</dbReference>
<protein>
    <submittedName>
        <fullName evidence="5">SH3 domain-containing protein</fullName>
    </submittedName>
</protein>
<feature type="region of interest" description="Disordered" evidence="3">
    <location>
        <begin position="1"/>
        <end position="74"/>
    </location>
</feature>
<keyword evidence="1 2" id="KW-0728">SH3 domain</keyword>
<dbReference type="Pfam" id="PF00018">
    <property type="entry name" value="SH3_1"/>
    <property type="match status" value="1"/>
</dbReference>
<dbReference type="eggNOG" id="ENOG502RZ32">
    <property type="taxonomic scope" value="Eukaryota"/>
</dbReference>
<feature type="compositionally biased region" description="Low complexity" evidence="3">
    <location>
        <begin position="57"/>
        <end position="72"/>
    </location>
</feature>
<dbReference type="PANTHER" id="PTHR14167">
    <property type="entry name" value="SH3 DOMAIN-CONTAINING"/>
    <property type="match status" value="1"/>
</dbReference>
<evidence type="ECO:0000256" key="3">
    <source>
        <dbReference type="SAM" id="MobiDB-lite"/>
    </source>
</evidence>
<dbReference type="VEuPathDB" id="FungiDB:MCYG_05667"/>
<keyword evidence="6" id="KW-1185">Reference proteome</keyword>
<dbReference type="AlphaFoldDB" id="C5FSJ5"/>
<dbReference type="PROSITE" id="PS50002">
    <property type="entry name" value="SH3"/>
    <property type="match status" value="1"/>
</dbReference>
<dbReference type="PANTHER" id="PTHR14167:SF116">
    <property type="entry name" value="CAP, ISOFORM AC"/>
    <property type="match status" value="1"/>
</dbReference>
<dbReference type="GO" id="GO:0005737">
    <property type="term" value="C:cytoplasm"/>
    <property type="evidence" value="ECO:0007669"/>
    <property type="project" value="TreeGrafter"/>
</dbReference>
<evidence type="ECO:0000313" key="6">
    <source>
        <dbReference type="Proteomes" id="UP000002035"/>
    </source>
</evidence>
<dbReference type="InterPro" id="IPR036028">
    <property type="entry name" value="SH3-like_dom_sf"/>
</dbReference>
<dbReference type="HOGENOM" id="CLU_024803_1_0_1"/>
<dbReference type="InterPro" id="IPR001452">
    <property type="entry name" value="SH3_domain"/>
</dbReference>
<dbReference type="OrthoDB" id="19092at2759"/>
<dbReference type="SUPFAM" id="SSF50044">
    <property type="entry name" value="SH3-domain"/>
    <property type="match status" value="1"/>
</dbReference>
<dbReference type="EMBL" id="DS995705">
    <property type="protein sequence ID" value="EEQ32848.1"/>
    <property type="molecule type" value="Genomic_DNA"/>
</dbReference>
<feature type="compositionally biased region" description="Polar residues" evidence="3">
    <location>
        <begin position="32"/>
        <end position="56"/>
    </location>
</feature>
<name>C5FSJ5_ARTOC</name>
<dbReference type="InterPro" id="IPR050384">
    <property type="entry name" value="Endophilin_SH3RF"/>
</dbReference>
<evidence type="ECO:0000256" key="1">
    <source>
        <dbReference type="ARBA" id="ARBA00022443"/>
    </source>
</evidence>